<dbReference type="EMBL" id="JAEPBG010000024">
    <property type="protein sequence ID" value="MBK4738667.1"/>
    <property type="molecule type" value="Genomic_DNA"/>
</dbReference>
<reference evidence="2" key="1">
    <citation type="submission" date="2021-01" db="EMBL/GenBank/DDBJ databases">
        <title>Genome sequence of strain Noviherbaspirillum sp. DKR-6.</title>
        <authorList>
            <person name="Chaudhary D.K."/>
        </authorList>
    </citation>
    <scope>NUCLEOTIDE SEQUENCE</scope>
    <source>
        <strain evidence="2">DKR-6</strain>
    </source>
</reference>
<evidence type="ECO:0000313" key="3">
    <source>
        <dbReference type="Proteomes" id="UP000622890"/>
    </source>
</evidence>
<comment type="caution">
    <text evidence="2">The sequence shown here is derived from an EMBL/GenBank/DDBJ whole genome shotgun (WGS) entry which is preliminary data.</text>
</comment>
<sequence length="124" mass="13387">MKKVIFAVMMMAGLLAGCSNEPFNLVANTGQRGAGSTVQVDGKEGVMTVVKLAPTHPEGVQYHVTMPDQGGLKTLRSTATGNVVTIHVNELKMDLHFTQAFDKYVCLDCHWISLPVDWAAAKAQ</sequence>
<keyword evidence="3" id="KW-1185">Reference proteome</keyword>
<dbReference type="Proteomes" id="UP000622890">
    <property type="component" value="Unassembled WGS sequence"/>
</dbReference>
<evidence type="ECO:0000313" key="2">
    <source>
        <dbReference type="EMBL" id="MBK4738667.1"/>
    </source>
</evidence>
<evidence type="ECO:0008006" key="4">
    <source>
        <dbReference type="Google" id="ProtNLM"/>
    </source>
</evidence>
<proteinExistence type="predicted"/>
<accession>A0A934SZN2</accession>
<dbReference type="RefSeq" id="WP_200598034.1">
    <property type="nucleotide sequence ID" value="NZ_JAEPBG010000024.1"/>
</dbReference>
<feature type="chain" id="PRO_5036702824" description="Lipoprotein" evidence="1">
    <location>
        <begin position="17"/>
        <end position="124"/>
    </location>
</feature>
<protein>
    <recommendedName>
        <fullName evidence="4">Lipoprotein</fullName>
    </recommendedName>
</protein>
<gene>
    <name evidence="2" type="ORF">JJB74_28980</name>
</gene>
<dbReference type="PROSITE" id="PS51257">
    <property type="entry name" value="PROKAR_LIPOPROTEIN"/>
    <property type="match status" value="1"/>
</dbReference>
<feature type="signal peptide" evidence="1">
    <location>
        <begin position="1"/>
        <end position="16"/>
    </location>
</feature>
<name>A0A934SZN2_9BURK</name>
<evidence type="ECO:0000256" key="1">
    <source>
        <dbReference type="SAM" id="SignalP"/>
    </source>
</evidence>
<dbReference type="AlphaFoldDB" id="A0A934SZN2"/>
<keyword evidence="1" id="KW-0732">Signal</keyword>
<organism evidence="2 3">
    <name type="scientific">Noviherbaspirillum pedocola</name>
    <dbReference type="NCBI Taxonomy" id="2801341"/>
    <lineage>
        <taxon>Bacteria</taxon>
        <taxon>Pseudomonadati</taxon>
        <taxon>Pseudomonadota</taxon>
        <taxon>Betaproteobacteria</taxon>
        <taxon>Burkholderiales</taxon>
        <taxon>Oxalobacteraceae</taxon>
        <taxon>Noviherbaspirillum</taxon>
    </lineage>
</organism>